<comment type="caution">
    <text evidence="3">The sequence shown here is derived from an EMBL/GenBank/DDBJ whole genome shotgun (WGS) entry which is preliminary data.</text>
</comment>
<sequence length="256" mass="28733">MVCWFICLLGVSWFVASGAIASPLSDRLTSFPDWQTKPPIEASAGELVYPDWFAGSWKLTSTLVETYSPLAPEVTTPGYEGNQQFLNQPITCQVRFVAQNALSRKRSPLPVLSLPTQSLVKAQIVSDRSFNGLSLAKAYLGDRVWKVWVDPRDATRLITKFRDNRKLFSTVIGQAAEAPDADHFLASELFQQFFQVPEKPVKNEVETTTLYTRESNTKITADQITAVYLTPPHPRAYLAGDRPVALYRYQLELTRG</sequence>
<evidence type="ECO:0000259" key="2">
    <source>
        <dbReference type="Pfam" id="PF20670"/>
    </source>
</evidence>
<feature type="chain" id="PRO_5028437576" description="DUF6816 domain-containing protein" evidence="1">
    <location>
        <begin position="22"/>
        <end position="256"/>
    </location>
</feature>
<gene>
    <name evidence="3" type="ORF">ENR64_17890</name>
</gene>
<evidence type="ECO:0000256" key="1">
    <source>
        <dbReference type="SAM" id="SignalP"/>
    </source>
</evidence>
<reference evidence="3" key="1">
    <citation type="journal article" date="2020" name="mSystems">
        <title>Genome- and Community-Level Interaction Insights into Carbon Utilization and Element Cycling Functions of Hydrothermarchaeota in Hydrothermal Sediment.</title>
        <authorList>
            <person name="Zhou Z."/>
            <person name="Liu Y."/>
            <person name="Xu W."/>
            <person name="Pan J."/>
            <person name="Luo Z.H."/>
            <person name="Li M."/>
        </authorList>
    </citation>
    <scope>NUCLEOTIDE SEQUENCE [LARGE SCALE GENOMIC DNA]</scope>
    <source>
        <strain evidence="3">SpSt-418</strain>
    </source>
</reference>
<evidence type="ECO:0000313" key="3">
    <source>
        <dbReference type="EMBL" id="HFM99591.1"/>
    </source>
</evidence>
<dbReference type="EMBL" id="DSRU01000258">
    <property type="protein sequence ID" value="HFM99591.1"/>
    <property type="molecule type" value="Genomic_DNA"/>
</dbReference>
<organism evidence="3">
    <name type="scientific">Oscillatoriales cyanobacterium SpSt-418</name>
    <dbReference type="NCBI Taxonomy" id="2282169"/>
    <lineage>
        <taxon>Bacteria</taxon>
        <taxon>Bacillati</taxon>
        <taxon>Cyanobacteriota</taxon>
        <taxon>Cyanophyceae</taxon>
        <taxon>Oscillatoriophycideae</taxon>
        <taxon>Oscillatoriales</taxon>
    </lineage>
</organism>
<protein>
    <recommendedName>
        <fullName evidence="2">DUF6816 domain-containing protein</fullName>
    </recommendedName>
</protein>
<dbReference type="AlphaFoldDB" id="A0A7C3KGU0"/>
<keyword evidence="1" id="KW-0732">Signal</keyword>
<dbReference type="Pfam" id="PF20670">
    <property type="entry name" value="DUF6816"/>
    <property type="match status" value="1"/>
</dbReference>
<feature type="domain" description="DUF6816" evidence="2">
    <location>
        <begin position="43"/>
        <end position="255"/>
    </location>
</feature>
<accession>A0A7C3KGU0</accession>
<proteinExistence type="predicted"/>
<dbReference type="InterPro" id="IPR049213">
    <property type="entry name" value="DUF6816"/>
</dbReference>
<name>A0A7C3KGU0_9CYAN</name>
<feature type="signal peptide" evidence="1">
    <location>
        <begin position="1"/>
        <end position="21"/>
    </location>
</feature>